<accession>A0A1R3S186</accession>
<dbReference type="AlphaFoldDB" id="A0A1R3S186"/>
<dbReference type="EMBL" id="KV907493">
    <property type="protein sequence ID" value="OOG00526.1"/>
    <property type="molecule type" value="Genomic_DNA"/>
</dbReference>
<dbReference type="Proteomes" id="UP000188318">
    <property type="component" value="Unassembled WGS sequence"/>
</dbReference>
<organism evidence="1 2">
    <name type="scientific">Aspergillus carbonarius (strain ITEM 5010)</name>
    <dbReference type="NCBI Taxonomy" id="602072"/>
    <lineage>
        <taxon>Eukaryota</taxon>
        <taxon>Fungi</taxon>
        <taxon>Dikarya</taxon>
        <taxon>Ascomycota</taxon>
        <taxon>Pezizomycotina</taxon>
        <taxon>Eurotiomycetes</taxon>
        <taxon>Eurotiomycetidae</taxon>
        <taxon>Eurotiales</taxon>
        <taxon>Aspergillaceae</taxon>
        <taxon>Aspergillus</taxon>
        <taxon>Aspergillus subgen. Circumdati</taxon>
    </lineage>
</organism>
<dbReference type="OrthoDB" id="2103397at2759"/>
<protein>
    <recommendedName>
        <fullName evidence="3">Fungal-type protein kinase domain-containing protein</fullName>
    </recommendedName>
</protein>
<keyword evidence="2" id="KW-1185">Reference proteome</keyword>
<evidence type="ECO:0000313" key="1">
    <source>
        <dbReference type="EMBL" id="OOG00526.1"/>
    </source>
</evidence>
<name>A0A1R3S186_ASPC5</name>
<dbReference type="OMA" id="QMPEHFE"/>
<reference evidence="2" key="1">
    <citation type="journal article" date="2017" name="Genome Biol.">
        <title>Comparative genomics reveals high biological diversity and specific adaptations in the industrially and medically important fungal genus Aspergillus.</title>
        <authorList>
            <person name="de Vries R.P."/>
            <person name="Riley R."/>
            <person name="Wiebenga A."/>
            <person name="Aguilar-Osorio G."/>
            <person name="Amillis S."/>
            <person name="Uchima C.A."/>
            <person name="Anderluh G."/>
            <person name="Asadollahi M."/>
            <person name="Askin M."/>
            <person name="Barry K."/>
            <person name="Battaglia E."/>
            <person name="Bayram O."/>
            <person name="Benocci T."/>
            <person name="Braus-Stromeyer S.A."/>
            <person name="Caldana C."/>
            <person name="Canovas D."/>
            <person name="Cerqueira G.C."/>
            <person name="Chen F."/>
            <person name="Chen W."/>
            <person name="Choi C."/>
            <person name="Clum A."/>
            <person name="Dos Santos R.A."/>
            <person name="Damasio A.R."/>
            <person name="Diallinas G."/>
            <person name="Emri T."/>
            <person name="Fekete E."/>
            <person name="Flipphi M."/>
            <person name="Freyberg S."/>
            <person name="Gallo A."/>
            <person name="Gournas C."/>
            <person name="Habgood R."/>
            <person name="Hainaut M."/>
            <person name="Harispe M.L."/>
            <person name="Henrissat B."/>
            <person name="Hilden K.S."/>
            <person name="Hope R."/>
            <person name="Hossain A."/>
            <person name="Karabika E."/>
            <person name="Karaffa L."/>
            <person name="Karanyi Z."/>
            <person name="Krasevec N."/>
            <person name="Kuo A."/>
            <person name="Kusch H."/>
            <person name="LaButti K."/>
            <person name="Lagendijk E.L."/>
            <person name="Lapidus A."/>
            <person name="Levasseur A."/>
            <person name="Lindquist E."/>
            <person name="Lipzen A."/>
            <person name="Logrieco A.F."/>
            <person name="MacCabe A."/>
            <person name="Maekelae M.R."/>
            <person name="Malavazi I."/>
            <person name="Melin P."/>
            <person name="Meyer V."/>
            <person name="Mielnichuk N."/>
            <person name="Miskei M."/>
            <person name="Molnar A.P."/>
            <person name="Mule G."/>
            <person name="Ngan C.Y."/>
            <person name="Orejas M."/>
            <person name="Orosz E."/>
            <person name="Ouedraogo J.P."/>
            <person name="Overkamp K.M."/>
            <person name="Park H.-S."/>
            <person name="Perrone G."/>
            <person name="Piumi F."/>
            <person name="Punt P.J."/>
            <person name="Ram A.F."/>
            <person name="Ramon A."/>
            <person name="Rauscher S."/>
            <person name="Record E."/>
            <person name="Riano-Pachon D.M."/>
            <person name="Robert V."/>
            <person name="Roehrig J."/>
            <person name="Ruller R."/>
            <person name="Salamov A."/>
            <person name="Salih N.S."/>
            <person name="Samson R.A."/>
            <person name="Sandor E."/>
            <person name="Sanguinetti M."/>
            <person name="Schuetze T."/>
            <person name="Sepcic K."/>
            <person name="Shelest E."/>
            <person name="Sherlock G."/>
            <person name="Sophianopoulou V."/>
            <person name="Squina F.M."/>
            <person name="Sun H."/>
            <person name="Susca A."/>
            <person name="Todd R.B."/>
            <person name="Tsang A."/>
            <person name="Unkles S.E."/>
            <person name="van de Wiele N."/>
            <person name="van Rossen-Uffink D."/>
            <person name="Oliveira J.V."/>
            <person name="Vesth T.C."/>
            <person name="Visser J."/>
            <person name="Yu J.-H."/>
            <person name="Zhou M."/>
            <person name="Andersen M.R."/>
            <person name="Archer D.B."/>
            <person name="Baker S.E."/>
            <person name="Benoit I."/>
            <person name="Brakhage A.A."/>
            <person name="Braus G.H."/>
            <person name="Fischer R."/>
            <person name="Frisvad J.C."/>
            <person name="Goldman G.H."/>
            <person name="Houbraken J."/>
            <person name="Oakley B."/>
            <person name="Pocsi I."/>
            <person name="Scazzocchio C."/>
            <person name="Seiboth B."/>
            <person name="vanKuyk P.A."/>
            <person name="Wortman J."/>
            <person name="Dyer P.S."/>
            <person name="Grigoriev I.V."/>
        </authorList>
    </citation>
    <scope>NUCLEOTIDE SEQUENCE [LARGE SCALE GENOMIC DNA]</scope>
    <source>
        <strain evidence="2">ITEM 5010</strain>
    </source>
</reference>
<evidence type="ECO:0008006" key="3">
    <source>
        <dbReference type="Google" id="ProtNLM"/>
    </source>
</evidence>
<proteinExistence type="predicted"/>
<gene>
    <name evidence="1" type="ORF">ASPCADRAFT_125549</name>
</gene>
<sequence>MALERISLCEGDSSDPINLFRLGLSLTDSTGQGTEDVWDIDPDTAEIQVSEYLEHLTDDFCLGLESKVLSEGERLIQTRMEIILFVVLAKVKMSIHPNGTGVPWRFDMSANDVPCWVSPYDLTVEQIYGKGDYGRKGHRNWQTRVDYVLRYGGLVDLHTNLVVLKRRTGEPDGGWGALAVLAAIHHKRKKAGIRGDIYGICTNSYQWIFFHVDKNGLYSRLFLEWTEDQKEIIRHLCRIIRQATNLAREVGGFDDVKPVAETQSDEMDDRL</sequence>
<dbReference type="STRING" id="602072.A0A1R3S186"/>
<dbReference type="VEuPathDB" id="FungiDB:ASPCADRAFT_125549"/>
<evidence type="ECO:0000313" key="2">
    <source>
        <dbReference type="Proteomes" id="UP000188318"/>
    </source>
</evidence>